<dbReference type="EMBL" id="RQYT01000009">
    <property type="protein sequence ID" value="RRD50101.1"/>
    <property type="molecule type" value="Genomic_DNA"/>
</dbReference>
<name>A0A3P1WV55_9ACTN</name>
<comment type="caution">
    <text evidence="3">The sequence shown here is derived from an EMBL/GenBank/DDBJ whole genome shotgun (WGS) entry which is preliminary data.</text>
</comment>
<feature type="transmembrane region" description="Helical" evidence="1">
    <location>
        <begin position="228"/>
        <end position="250"/>
    </location>
</feature>
<feature type="transmembrane region" description="Helical" evidence="1">
    <location>
        <begin position="186"/>
        <end position="208"/>
    </location>
</feature>
<dbReference type="RefSeq" id="WP_125227544.1">
    <property type="nucleotide sequence ID" value="NZ_RQYT01000009.1"/>
</dbReference>
<dbReference type="PANTHER" id="PTHR34473:SF2">
    <property type="entry name" value="UPF0699 TRANSMEMBRANE PROTEIN YDBT"/>
    <property type="match status" value="1"/>
</dbReference>
<protein>
    <recommendedName>
        <fullName evidence="2">YdbS-like PH domain-containing protein</fullName>
    </recommendedName>
</protein>
<gene>
    <name evidence="3" type="ORF">EII35_05955</name>
</gene>
<dbReference type="InterPro" id="IPR005182">
    <property type="entry name" value="YdbS-like_PH"/>
</dbReference>
<evidence type="ECO:0000313" key="4">
    <source>
        <dbReference type="Proteomes" id="UP000280935"/>
    </source>
</evidence>
<dbReference type="Pfam" id="PF03703">
    <property type="entry name" value="bPH_2"/>
    <property type="match status" value="1"/>
</dbReference>
<dbReference type="Proteomes" id="UP000280935">
    <property type="component" value="Unassembled WGS sequence"/>
</dbReference>
<accession>A0A3P1WV55</accession>
<feature type="transmembrane region" description="Helical" evidence="1">
    <location>
        <begin position="381"/>
        <end position="401"/>
    </location>
</feature>
<dbReference type="PANTHER" id="PTHR34473">
    <property type="entry name" value="UPF0699 TRANSMEMBRANE PROTEIN YDBS"/>
    <property type="match status" value="1"/>
</dbReference>
<dbReference type="OrthoDB" id="3723404at2"/>
<feature type="transmembrane region" description="Helical" evidence="1">
    <location>
        <begin position="358"/>
        <end position="375"/>
    </location>
</feature>
<proteinExistence type="predicted"/>
<dbReference type="AlphaFoldDB" id="A0A3P1WV55"/>
<feature type="transmembrane region" description="Helical" evidence="1">
    <location>
        <begin position="43"/>
        <end position="64"/>
    </location>
</feature>
<sequence>MNSFRCPARSILASLFKDAGQTLALVILLAVGSQTPDSLVSRFSWVLLALLALQLVSHPFSWYFTRFRFLPNGVERRSGVFTRSVRTMAWDAMTAVDVTQHWGQRLLGLHEVHLTQEGGSTGGITFAGVDAALLAEIQQRAGGVAVEQPATPVAVEEPSPDVPGGAAPTEPREEIVPIYRASVADLVVMALVRGQILLLGAGGLISLWEFVDDLPVLDGYLSVFDGVPVWGKVTAVLVAALAVGLVSTVVKFNDFHVRIVGGRLVTTYGLIERKDRRFDPAAVRGLVVHRNLVERILGRARLGVLTRDQDLETETNTVLPTLPIATVEAIAHEHFADITPSGSLVEPRSRVLASLGKLLLVSLPLVVTGVVMWLVRPSGWGIALALALAWAVPLLILGRFFTRFHIDKAKDIVVVRRDLVGEKTTTVRLGSVHAVGASHVAGRLVGAWFSTYTGSPERHWTLRATAEDVERVRRRLLAAERPTA</sequence>
<keyword evidence="1" id="KW-0472">Membrane</keyword>
<feature type="domain" description="YdbS-like PH" evidence="2">
    <location>
        <begin position="62"/>
        <end position="139"/>
    </location>
</feature>
<organism evidence="3 4">
    <name type="scientific">Arachnia propionica</name>
    <dbReference type="NCBI Taxonomy" id="1750"/>
    <lineage>
        <taxon>Bacteria</taxon>
        <taxon>Bacillati</taxon>
        <taxon>Actinomycetota</taxon>
        <taxon>Actinomycetes</taxon>
        <taxon>Propionibacteriales</taxon>
        <taxon>Propionibacteriaceae</taxon>
        <taxon>Arachnia</taxon>
    </lineage>
</organism>
<evidence type="ECO:0000256" key="1">
    <source>
        <dbReference type="SAM" id="Phobius"/>
    </source>
</evidence>
<reference evidence="3 4" key="1">
    <citation type="submission" date="2018-11" db="EMBL/GenBank/DDBJ databases">
        <title>Genomes From Bacteria Associated with the Canine Oral Cavity: a Test Case for Automated Genome-Based Taxonomic Assignment.</title>
        <authorList>
            <person name="Coil D.A."/>
            <person name="Jospin G."/>
            <person name="Darling A.E."/>
            <person name="Wallis C."/>
            <person name="Davis I.J."/>
            <person name="Harris S."/>
            <person name="Eisen J.A."/>
            <person name="Holcombe L.J."/>
            <person name="O'Flynn C."/>
        </authorList>
    </citation>
    <scope>NUCLEOTIDE SEQUENCE [LARGE SCALE GENOMIC DNA]</scope>
    <source>
        <strain evidence="3 4">OH2822_COT-296</strain>
    </source>
</reference>
<keyword evidence="1" id="KW-1133">Transmembrane helix</keyword>
<evidence type="ECO:0000259" key="2">
    <source>
        <dbReference type="Pfam" id="PF03703"/>
    </source>
</evidence>
<keyword evidence="1" id="KW-0812">Transmembrane</keyword>
<evidence type="ECO:0000313" key="3">
    <source>
        <dbReference type="EMBL" id="RRD50101.1"/>
    </source>
</evidence>